<organism evidence="2 3">
    <name type="scientific">Cudoniella acicularis</name>
    <dbReference type="NCBI Taxonomy" id="354080"/>
    <lineage>
        <taxon>Eukaryota</taxon>
        <taxon>Fungi</taxon>
        <taxon>Dikarya</taxon>
        <taxon>Ascomycota</taxon>
        <taxon>Pezizomycotina</taxon>
        <taxon>Leotiomycetes</taxon>
        <taxon>Helotiales</taxon>
        <taxon>Tricladiaceae</taxon>
        <taxon>Cudoniella</taxon>
    </lineage>
</organism>
<reference evidence="2 3" key="1">
    <citation type="submission" date="2020-03" db="EMBL/GenBank/DDBJ databases">
        <title>Draft Genome Sequence of Cudoniella acicularis.</title>
        <authorList>
            <person name="Buettner E."/>
            <person name="Kellner H."/>
        </authorList>
    </citation>
    <scope>NUCLEOTIDE SEQUENCE [LARGE SCALE GENOMIC DNA]</scope>
    <source>
        <strain evidence="2 3">DSM 108380</strain>
    </source>
</reference>
<dbReference type="AlphaFoldDB" id="A0A8H4W8Z6"/>
<protein>
    <submittedName>
        <fullName evidence="2">Uncharacterized protein</fullName>
    </submittedName>
</protein>
<comment type="caution">
    <text evidence="2">The sequence shown here is derived from an EMBL/GenBank/DDBJ whole genome shotgun (WGS) entry which is preliminary data.</text>
</comment>
<feature type="coiled-coil region" evidence="1">
    <location>
        <begin position="73"/>
        <end position="114"/>
    </location>
</feature>
<accession>A0A8H4W8Z6</accession>
<keyword evidence="1" id="KW-0175">Coiled coil</keyword>
<name>A0A8H4W8Z6_9HELO</name>
<evidence type="ECO:0000256" key="1">
    <source>
        <dbReference type="SAM" id="Coils"/>
    </source>
</evidence>
<evidence type="ECO:0000313" key="3">
    <source>
        <dbReference type="Proteomes" id="UP000566819"/>
    </source>
</evidence>
<dbReference type="OrthoDB" id="3535372at2759"/>
<gene>
    <name evidence="2" type="ORF">G7Y89_g2059</name>
</gene>
<dbReference type="Proteomes" id="UP000566819">
    <property type="component" value="Unassembled WGS sequence"/>
</dbReference>
<evidence type="ECO:0000313" key="2">
    <source>
        <dbReference type="EMBL" id="KAF4636030.1"/>
    </source>
</evidence>
<proteinExistence type="predicted"/>
<dbReference type="EMBL" id="JAAMPI010000087">
    <property type="protein sequence ID" value="KAF4636030.1"/>
    <property type="molecule type" value="Genomic_DNA"/>
</dbReference>
<sequence length="376" mass="43187">MVGFHFCLLNFGFKHRSDDKESTSGRPKGENATFKARLKDKETTNAACFATISTLSAQVEFAHHTIFLQSETIAACDKKLSNAEATIEQLQERLQAVEVKLDAASEERLNESRELITTKQKLEEANLIIARNQSDLTTIKSQLSCAHHTILTQSDEVIMLKSAADCADTAIQQFEEEIRLAEGLFPENEALGNPLNTIEWKSNQPKLCLKENIERILPCFQIGLEIRQRKMECDSDKTWDRTIVDAENTAVHHGRPVADATIALFYHPNRRESFINSYQITPDVVFEKRDFKPFIEILEVIESMRQWNRESSVTRIRWTAFKTRSMDFVAKIHPSGILKSDSDVRNDPEVNKEYSWLVDEAKQCLELHNRYRRNSH</sequence>
<keyword evidence="3" id="KW-1185">Reference proteome</keyword>